<organism evidence="1 2">
    <name type="scientific">Mesorhizobium tamadayense</name>
    <dbReference type="NCBI Taxonomy" id="425306"/>
    <lineage>
        <taxon>Bacteria</taxon>
        <taxon>Pseudomonadati</taxon>
        <taxon>Pseudomonadota</taxon>
        <taxon>Alphaproteobacteria</taxon>
        <taxon>Hyphomicrobiales</taxon>
        <taxon>Phyllobacteriaceae</taxon>
        <taxon>Mesorhizobium</taxon>
    </lineage>
</organism>
<keyword evidence="2" id="KW-1185">Reference proteome</keyword>
<sequence length="88" mass="10108">MSGFRLDAFAGVSFRAPSGYRSRIPPRKPEPSFETWFFSQRLAVSRFFYLQRQIVWRQATVLLLKDNAPMLAATLRKLNRNAVPGCNS</sequence>
<reference evidence="1 2" key="1">
    <citation type="submission" date="2018-11" db="EMBL/GenBank/DDBJ databases">
        <title>the genome of Mesorhizobium tamadayense DSM 28320.</title>
        <authorList>
            <person name="Gao J."/>
        </authorList>
    </citation>
    <scope>NUCLEOTIDE SEQUENCE [LARGE SCALE GENOMIC DNA]</scope>
    <source>
        <strain evidence="1 2">DSM 28320</strain>
    </source>
</reference>
<gene>
    <name evidence="1" type="ORF">EH240_29225</name>
</gene>
<dbReference type="Proteomes" id="UP000273786">
    <property type="component" value="Unassembled WGS sequence"/>
</dbReference>
<dbReference type="AlphaFoldDB" id="A0A3P3F7B4"/>
<protein>
    <submittedName>
        <fullName evidence="1">Uncharacterized protein</fullName>
    </submittedName>
</protein>
<evidence type="ECO:0000313" key="2">
    <source>
        <dbReference type="Proteomes" id="UP000273786"/>
    </source>
</evidence>
<accession>A0A3P3F7B4</accession>
<name>A0A3P3F7B4_9HYPH</name>
<dbReference type="RefSeq" id="WP_125005088.1">
    <property type="nucleotide sequence ID" value="NZ_RQXT01000050.1"/>
</dbReference>
<evidence type="ECO:0000313" key="1">
    <source>
        <dbReference type="EMBL" id="RRH93508.1"/>
    </source>
</evidence>
<dbReference type="EMBL" id="RQXT01000050">
    <property type="protein sequence ID" value="RRH93508.1"/>
    <property type="molecule type" value="Genomic_DNA"/>
</dbReference>
<proteinExistence type="predicted"/>
<comment type="caution">
    <text evidence="1">The sequence shown here is derived from an EMBL/GenBank/DDBJ whole genome shotgun (WGS) entry which is preliminary data.</text>
</comment>